<dbReference type="EMBL" id="JAAEEH010000035">
    <property type="protein sequence ID" value="NDL68333.1"/>
    <property type="molecule type" value="Genomic_DNA"/>
</dbReference>
<dbReference type="Proteomes" id="UP000461585">
    <property type="component" value="Unassembled WGS sequence"/>
</dbReference>
<sequence length="186" mass="20917">MYQIGDLIVYDTTGVCHVTDIRKHDLLGTGQERLYYVLKPLFQECVISTPVDNTKVFMRPVISRDEAERLIDSIPSIHVKPYESPVLRELTTHYDAFLKAHDCAALVELTMSIFTKKQTATSQNKKLGAVDEKYLKRGEDLLFGELSAALQIEKDRVPEYIEARVAGEAAAGSHRPASSPWAFSEM</sequence>
<dbReference type="RefSeq" id="WP_162371057.1">
    <property type="nucleotide sequence ID" value="NZ_JAAEEH010000035.1"/>
</dbReference>
<dbReference type="Gene3D" id="1.20.58.1290">
    <property type="entry name" value="CarD-like, C-terminal domain"/>
    <property type="match status" value="1"/>
</dbReference>
<dbReference type="SUPFAM" id="SSF141259">
    <property type="entry name" value="CarD-like"/>
    <property type="match status" value="1"/>
</dbReference>
<feature type="domain" description="CarD-like/TRCF RNAP-interacting" evidence="1">
    <location>
        <begin position="1"/>
        <end position="114"/>
    </location>
</feature>
<dbReference type="Pfam" id="PF02559">
    <property type="entry name" value="CarD_TRCF_RID"/>
    <property type="match status" value="1"/>
</dbReference>
<evidence type="ECO:0000313" key="3">
    <source>
        <dbReference type="Proteomes" id="UP000461585"/>
    </source>
</evidence>
<gene>
    <name evidence="2" type="ORF">GXN74_11335</name>
</gene>
<name>A0A7X5HXB5_9FIRM</name>
<keyword evidence="3" id="KW-1185">Reference proteome</keyword>
<comment type="caution">
    <text evidence="2">The sequence shown here is derived from an EMBL/GenBank/DDBJ whole genome shotgun (WGS) entry which is preliminary data.</text>
</comment>
<dbReference type="InterPro" id="IPR036101">
    <property type="entry name" value="CarD-like/TRCF_RID_sf"/>
</dbReference>
<dbReference type="InterPro" id="IPR003711">
    <property type="entry name" value="CarD-like/TRCF_RID"/>
</dbReference>
<dbReference type="InterPro" id="IPR042215">
    <property type="entry name" value="CarD-like_C"/>
</dbReference>
<dbReference type="SMART" id="SM01058">
    <property type="entry name" value="CarD_TRCF"/>
    <property type="match status" value="1"/>
</dbReference>
<accession>A0A7X5HXB5</accession>
<reference evidence="2 3" key="1">
    <citation type="submission" date="2020-01" db="EMBL/GenBank/DDBJ databases">
        <title>Anaeroalcalibacter tamaniensis gen. nov., sp. nov., moderately halophilic strictly anaerobic fermenter bacterium from mud volcano of Taman peninsula.</title>
        <authorList>
            <person name="Frolova A."/>
            <person name="Merkel A.Y."/>
            <person name="Slobodkin A.I."/>
        </authorList>
    </citation>
    <scope>NUCLEOTIDE SEQUENCE [LARGE SCALE GENOMIC DNA]</scope>
    <source>
        <strain evidence="2 3">F-3ap</strain>
    </source>
</reference>
<proteinExistence type="predicted"/>
<dbReference type="Gene3D" id="2.40.10.170">
    <property type="match status" value="1"/>
</dbReference>
<evidence type="ECO:0000259" key="1">
    <source>
        <dbReference type="SMART" id="SM01058"/>
    </source>
</evidence>
<dbReference type="AlphaFoldDB" id="A0A7X5HXB5"/>
<protein>
    <recommendedName>
        <fullName evidence="1">CarD-like/TRCF RNAP-interacting domain-containing protein</fullName>
    </recommendedName>
</protein>
<evidence type="ECO:0000313" key="2">
    <source>
        <dbReference type="EMBL" id="NDL68333.1"/>
    </source>
</evidence>
<organism evidence="2 3">
    <name type="scientific">Anaerotalea alkaliphila</name>
    <dbReference type="NCBI Taxonomy" id="2662126"/>
    <lineage>
        <taxon>Bacteria</taxon>
        <taxon>Bacillati</taxon>
        <taxon>Bacillota</taxon>
        <taxon>Clostridia</taxon>
        <taxon>Eubacteriales</taxon>
        <taxon>Anaerotalea</taxon>
    </lineage>
</organism>